<dbReference type="EMBL" id="VLTL01000121">
    <property type="protein sequence ID" value="KAA0159771.1"/>
    <property type="molecule type" value="Genomic_DNA"/>
</dbReference>
<dbReference type="Proteomes" id="UP000324907">
    <property type="component" value="Unassembled WGS sequence"/>
</dbReference>
<evidence type="ECO:0000313" key="2">
    <source>
        <dbReference type="EMBL" id="KAA0155782.1"/>
    </source>
</evidence>
<evidence type="ECO:0000313" key="4">
    <source>
        <dbReference type="Proteomes" id="UP000324907"/>
    </source>
</evidence>
<name>A0A5A8CRP0_CAFRO</name>
<protein>
    <submittedName>
        <fullName evidence="2">Uncharacterized protein</fullName>
    </submittedName>
</protein>
<evidence type="ECO:0000256" key="1">
    <source>
        <dbReference type="SAM" id="MobiDB-lite"/>
    </source>
</evidence>
<evidence type="ECO:0000313" key="5">
    <source>
        <dbReference type="Proteomes" id="UP000325113"/>
    </source>
</evidence>
<accession>A0A5A8CRP0</accession>
<comment type="caution">
    <text evidence="2">The sequence shown here is derived from an EMBL/GenBank/DDBJ whole genome shotgun (WGS) entry which is preliminary data.</text>
</comment>
<reference evidence="4 5" key="1">
    <citation type="submission" date="2019-07" db="EMBL/GenBank/DDBJ databases">
        <title>Genomes of Cafeteria roenbergensis.</title>
        <authorList>
            <person name="Fischer M.G."/>
            <person name="Hackl T."/>
            <person name="Roman M."/>
        </authorList>
    </citation>
    <scope>NUCLEOTIDE SEQUENCE [LARGE SCALE GENOMIC DNA]</scope>
    <source>
        <strain evidence="2 5">Cflag</strain>
        <strain evidence="3 4">RCC970-E3</strain>
    </source>
</reference>
<feature type="region of interest" description="Disordered" evidence="1">
    <location>
        <begin position="130"/>
        <end position="149"/>
    </location>
</feature>
<dbReference type="Proteomes" id="UP000325113">
    <property type="component" value="Unassembled WGS sequence"/>
</dbReference>
<feature type="region of interest" description="Disordered" evidence="1">
    <location>
        <begin position="233"/>
        <end position="277"/>
    </location>
</feature>
<sequence length="277" mass="29922">MLRAGALSKALSRAAASEGRVGVRTVMVDSSFEMRDAVRQARLDVFGARTARQPATPRASTRRAKAGLKGDAIVDWSEARLQDYNLRGFDAEQARDKWIEEGAAKRLGTTTRSERQRPIKRSVGERILWQRGDATAGESKKSDSKDNDADEVAAAMADGDEDDLPAAMPAEEIEELESTVLAPLGKFMQAQFKVGHLIDNRRAPGVRMPSIGFDGARVLRSSTELLMAKPAPGTAEALAQAGRGPDGKRLDGKDTDDEWSDEAKAGEAEEPTEEDAA</sequence>
<organism evidence="2 5">
    <name type="scientific">Cafeteria roenbergensis</name>
    <name type="common">Marine flagellate</name>
    <dbReference type="NCBI Taxonomy" id="33653"/>
    <lineage>
        <taxon>Eukaryota</taxon>
        <taxon>Sar</taxon>
        <taxon>Stramenopiles</taxon>
        <taxon>Bigyra</taxon>
        <taxon>Opalozoa</taxon>
        <taxon>Bicosoecida</taxon>
        <taxon>Cafeteriaceae</taxon>
        <taxon>Cafeteria</taxon>
    </lineage>
</organism>
<gene>
    <name evidence="3" type="ORF">FNF28_05681</name>
    <name evidence="2" type="ORF">FNF31_06024</name>
</gene>
<proteinExistence type="predicted"/>
<dbReference type="AlphaFoldDB" id="A0A5A8CRP0"/>
<dbReference type="EMBL" id="VLTM01000086">
    <property type="protein sequence ID" value="KAA0155782.1"/>
    <property type="molecule type" value="Genomic_DNA"/>
</dbReference>
<feature type="compositionally biased region" description="Acidic residues" evidence="1">
    <location>
        <begin position="268"/>
        <end position="277"/>
    </location>
</feature>
<feature type="compositionally biased region" description="Basic and acidic residues" evidence="1">
    <location>
        <begin position="138"/>
        <end position="147"/>
    </location>
</feature>
<evidence type="ECO:0000313" key="3">
    <source>
        <dbReference type="EMBL" id="KAA0159771.1"/>
    </source>
</evidence>